<proteinExistence type="inferred from homology"/>
<evidence type="ECO:0000256" key="3">
    <source>
        <dbReference type="ARBA" id="ARBA00022969"/>
    </source>
</evidence>
<feature type="region of interest" description="Disordered" evidence="8">
    <location>
        <begin position="119"/>
        <end position="153"/>
    </location>
</feature>
<keyword evidence="10" id="KW-1185">Reference proteome</keyword>
<evidence type="ECO:0000256" key="8">
    <source>
        <dbReference type="SAM" id="MobiDB-lite"/>
    </source>
</evidence>
<feature type="region of interest" description="Disordered" evidence="8">
    <location>
        <begin position="436"/>
        <end position="552"/>
    </location>
</feature>
<sequence>IDLDRLFDQYVETDLFQQHSNDTATEGPSSDDIAHLFELPSSNGGDPFKTQTLPDWETSIENSSWHKAANHTFEQQNPASSDFRPNSSFVYPQSCGKASLSDPELFSFDDLFDLDADEPRAISQPSSPVPRITRPNRKPTSSPNRSNRHGVLKTTKRSTIANIASKMMNPSHYRTGFQDLWTRKMDAAPDTFNLQIPSNGLHSPPPSTKLMQDEHGNGFYSRDQTYTIAMSPPLHGDATSSDVHSSNYQLTPLASPAIDINNAKDNGTANPFQFSNDGMANAYISHHLSHEALSALRTPPPTQRLPMGAWGTDTLHNLDFGDFSASPDFHSHDHSKNNGGWWNGNGASQPSTPNTHAFHTNHSRSSRQDLDFIHDGNSTPVTGLGISCDTASFPGFGSDLSSSHHGGTNANSMGTTGLPTSASSYEMPSYALYQPSTPGIPIGTRPARGPSRSPSLSPQPRFTRRRHSQNPHNPHSHQHHHSRHASNASRRKSSSTSMSSHPRAASTGNVGFVNFTPSDSRKILTGVAPSGSSKTKARREKEAADKRRKLSQAAVKAVLDAGGDLGRL</sequence>
<dbReference type="PANTHER" id="PTHR22934">
    <property type="entry name" value="PROTEIN ESC1/WETA-RELATED"/>
    <property type="match status" value="1"/>
</dbReference>
<keyword evidence="6" id="KW-0804">Transcription</keyword>
<feature type="compositionally biased region" description="Low complexity" evidence="8">
    <location>
        <begin position="494"/>
        <end position="506"/>
    </location>
</feature>
<gene>
    <name evidence="9" type="ORF">CC80DRAFT_390775</name>
</gene>
<dbReference type="OrthoDB" id="2575228at2759"/>
<dbReference type="GO" id="GO:0030435">
    <property type="term" value="P:sporulation resulting in formation of a cellular spore"/>
    <property type="evidence" value="ECO:0007669"/>
    <property type="project" value="UniProtKB-KW"/>
</dbReference>
<feature type="compositionally biased region" description="Basic residues" evidence="8">
    <location>
        <begin position="462"/>
        <end position="493"/>
    </location>
</feature>
<evidence type="ECO:0000256" key="7">
    <source>
        <dbReference type="ARBA" id="ARBA00023321"/>
    </source>
</evidence>
<keyword evidence="3" id="KW-0749">Sporulation</keyword>
<evidence type="ECO:0000313" key="10">
    <source>
        <dbReference type="Proteomes" id="UP000800035"/>
    </source>
</evidence>
<evidence type="ECO:0000256" key="2">
    <source>
        <dbReference type="ARBA" id="ARBA00015342"/>
    </source>
</evidence>
<dbReference type="AlphaFoldDB" id="A0A6A5TJ81"/>
<evidence type="ECO:0000256" key="1">
    <source>
        <dbReference type="ARBA" id="ARBA00008881"/>
    </source>
</evidence>
<keyword evidence="4" id="KW-0805">Transcription regulation</keyword>
<dbReference type="PANTHER" id="PTHR22934:SF25">
    <property type="entry name" value="DEVELOPMENTAL REGULATORY PROTEIN WETA"/>
    <property type="match status" value="1"/>
</dbReference>
<feature type="region of interest" description="Disordered" evidence="8">
    <location>
        <begin position="401"/>
        <end position="420"/>
    </location>
</feature>
<organism evidence="9 10">
    <name type="scientific">Byssothecium circinans</name>
    <dbReference type="NCBI Taxonomy" id="147558"/>
    <lineage>
        <taxon>Eukaryota</taxon>
        <taxon>Fungi</taxon>
        <taxon>Dikarya</taxon>
        <taxon>Ascomycota</taxon>
        <taxon>Pezizomycotina</taxon>
        <taxon>Dothideomycetes</taxon>
        <taxon>Pleosporomycetidae</taxon>
        <taxon>Pleosporales</taxon>
        <taxon>Massarineae</taxon>
        <taxon>Massarinaceae</taxon>
        <taxon>Byssothecium</taxon>
    </lineage>
</organism>
<accession>A0A6A5TJ81</accession>
<dbReference type="EMBL" id="ML977044">
    <property type="protein sequence ID" value="KAF1948997.1"/>
    <property type="molecule type" value="Genomic_DNA"/>
</dbReference>
<protein>
    <recommendedName>
        <fullName evidence="2">Developmental regulatory protein wetA</fullName>
    </recommendedName>
</protein>
<dbReference type="InterPro" id="IPR040112">
    <property type="entry name" value="WetA"/>
</dbReference>
<name>A0A6A5TJ81_9PLEO</name>
<keyword evidence="7" id="KW-0183">Conidiation</keyword>
<evidence type="ECO:0000256" key="5">
    <source>
        <dbReference type="ARBA" id="ARBA00023159"/>
    </source>
</evidence>
<feature type="non-terminal residue" evidence="9">
    <location>
        <position position="1"/>
    </location>
</feature>
<feature type="region of interest" description="Disordered" evidence="8">
    <location>
        <begin position="340"/>
        <end position="376"/>
    </location>
</feature>
<feature type="compositionally biased region" description="Polar residues" evidence="8">
    <location>
        <begin position="347"/>
        <end position="358"/>
    </location>
</feature>
<evidence type="ECO:0000256" key="4">
    <source>
        <dbReference type="ARBA" id="ARBA00023015"/>
    </source>
</evidence>
<evidence type="ECO:0000313" key="9">
    <source>
        <dbReference type="EMBL" id="KAF1948997.1"/>
    </source>
</evidence>
<evidence type="ECO:0000256" key="6">
    <source>
        <dbReference type="ARBA" id="ARBA00023163"/>
    </source>
</evidence>
<comment type="similarity">
    <text evidence="1">Belongs to the wetA family.</text>
</comment>
<keyword evidence="5" id="KW-0010">Activator</keyword>
<reference evidence="9" key="1">
    <citation type="journal article" date="2020" name="Stud. Mycol.">
        <title>101 Dothideomycetes genomes: a test case for predicting lifestyles and emergence of pathogens.</title>
        <authorList>
            <person name="Haridas S."/>
            <person name="Albert R."/>
            <person name="Binder M."/>
            <person name="Bloem J."/>
            <person name="Labutti K."/>
            <person name="Salamov A."/>
            <person name="Andreopoulos B."/>
            <person name="Baker S."/>
            <person name="Barry K."/>
            <person name="Bills G."/>
            <person name="Bluhm B."/>
            <person name="Cannon C."/>
            <person name="Castanera R."/>
            <person name="Culley D."/>
            <person name="Daum C."/>
            <person name="Ezra D."/>
            <person name="Gonzalez J."/>
            <person name="Henrissat B."/>
            <person name="Kuo A."/>
            <person name="Liang C."/>
            <person name="Lipzen A."/>
            <person name="Lutzoni F."/>
            <person name="Magnuson J."/>
            <person name="Mondo S."/>
            <person name="Nolan M."/>
            <person name="Ohm R."/>
            <person name="Pangilinan J."/>
            <person name="Park H.-J."/>
            <person name="Ramirez L."/>
            <person name="Alfaro M."/>
            <person name="Sun H."/>
            <person name="Tritt A."/>
            <person name="Yoshinaga Y."/>
            <person name="Zwiers L.-H."/>
            <person name="Turgeon B."/>
            <person name="Goodwin S."/>
            <person name="Spatafora J."/>
            <person name="Crous P."/>
            <person name="Grigoriev I."/>
        </authorList>
    </citation>
    <scope>NUCLEOTIDE SEQUENCE</scope>
    <source>
        <strain evidence="9">CBS 675.92</strain>
    </source>
</reference>
<dbReference type="GO" id="GO:0048315">
    <property type="term" value="P:conidium formation"/>
    <property type="evidence" value="ECO:0007669"/>
    <property type="project" value="UniProtKB-KW"/>
</dbReference>
<feature type="compositionally biased region" description="Low complexity" evidence="8">
    <location>
        <begin position="445"/>
        <end position="461"/>
    </location>
</feature>
<dbReference type="Proteomes" id="UP000800035">
    <property type="component" value="Unassembled WGS sequence"/>
</dbReference>
<feature type="non-terminal residue" evidence="9">
    <location>
        <position position="568"/>
    </location>
</feature>